<protein>
    <submittedName>
        <fullName evidence="2">Dienelactone hydrolase family protein</fullName>
    </submittedName>
</protein>
<reference evidence="2 3" key="1">
    <citation type="journal article" date="2018" name="ACS Chem. Biol.">
        <title>Ketoreductase domain dysfunction expands chemodiversity: malyngamide biosynthesis in the cyanobacterium Okeania hirsuta.</title>
        <authorList>
            <person name="Moss N.A."/>
            <person name="Leao T."/>
            <person name="Rankin M."/>
            <person name="McCullough T.M."/>
            <person name="Qu P."/>
            <person name="Korobeynikov A."/>
            <person name="Smith J.L."/>
            <person name="Gerwick L."/>
            <person name="Gerwick W.H."/>
        </authorList>
    </citation>
    <scope>NUCLEOTIDE SEQUENCE [LARGE SCALE GENOMIC DNA]</scope>
    <source>
        <strain evidence="2 3">PAB10Feb10-1</strain>
    </source>
</reference>
<dbReference type="Pfam" id="PF01738">
    <property type="entry name" value="DLH"/>
    <property type="match status" value="1"/>
</dbReference>
<evidence type="ECO:0000259" key="1">
    <source>
        <dbReference type="Pfam" id="PF01738"/>
    </source>
</evidence>
<dbReference type="InterPro" id="IPR002925">
    <property type="entry name" value="Dienelactn_hydro"/>
</dbReference>
<feature type="domain" description="Dienelactone hydrolase" evidence="1">
    <location>
        <begin position="20"/>
        <end position="244"/>
    </location>
</feature>
<dbReference type="RefSeq" id="WP_124143484.1">
    <property type="nucleotide sequence ID" value="NZ_CAWOKI010000347.1"/>
</dbReference>
<organism evidence="2 3">
    <name type="scientific">Okeania hirsuta</name>
    <dbReference type="NCBI Taxonomy" id="1458930"/>
    <lineage>
        <taxon>Bacteria</taxon>
        <taxon>Bacillati</taxon>
        <taxon>Cyanobacteriota</taxon>
        <taxon>Cyanophyceae</taxon>
        <taxon>Oscillatoriophycideae</taxon>
        <taxon>Oscillatoriales</taxon>
        <taxon>Microcoleaceae</taxon>
        <taxon>Okeania</taxon>
    </lineage>
</organism>
<gene>
    <name evidence="2" type="ORF">D5R40_16090</name>
</gene>
<dbReference type="AlphaFoldDB" id="A0A3N6P014"/>
<dbReference type="PANTHER" id="PTHR46623">
    <property type="entry name" value="CARBOXYMETHYLENEBUTENOLIDASE-RELATED"/>
    <property type="match status" value="1"/>
</dbReference>
<dbReference type="Proteomes" id="UP000269154">
    <property type="component" value="Unassembled WGS sequence"/>
</dbReference>
<evidence type="ECO:0000313" key="2">
    <source>
        <dbReference type="EMBL" id="RQH40839.1"/>
    </source>
</evidence>
<comment type="caution">
    <text evidence="2">The sequence shown here is derived from an EMBL/GenBank/DDBJ whole genome shotgun (WGS) entry which is preliminary data.</text>
</comment>
<dbReference type="InterPro" id="IPR029058">
    <property type="entry name" value="AB_hydrolase_fold"/>
</dbReference>
<proteinExistence type="predicted"/>
<dbReference type="Gene3D" id="3.40.50.1820">
    <property type="entry name" value="alpha/beta hydrolase"/>
    <property type="match status" value="1"/>
</dbReference>
<keyword evidence="3" id="KW-1185">Reference proteome</keyword>
<dbReference type="InterPro" id="IPR051049">
    <property type="entry name" value="Dienelactone_hydrolase-like"/>
</dbReference>
<dbReference type="EMBL" id="RCBY01000086">
    <property type="protein sequence ID" value="RQH40839.1"/>
    <property type="molecule type" value="Genomic_DNA"/>
</dbReference>
<evidence type="ECO:0000313" key="3">
    <source>
        <dbReference type="Proteomes" id="UP000269154"/>
    </source>
</evidence>
<dbReference type="PANTHER" id="PTHR46623:SF6">
    <property type="entry name" value="ALPHA_BETA-HYDROLASES SUPERFAMILY PROTEIN"/>
    <property type="match status" value="1"/>
</dbReference>
<accession>A0A3N6P014</accession>
<dbReference type="GO" id="GO:0016787">
    <property type="term" value="F:hydrolase activity"/>
    <property type="evidence" value="ECO:0007669"/>
    <property type="project" value="UniProtKB-KW"/>
</dbReference>
<name>A0A3N6P014_9CYAN</name>
<dbReference type="SUPFAM" id="SSF53474">
    <property type="entry name" value="alpha/beta-Hydrolases"/>
    <property type="match status" value="1"/>
</dbReference>
<dbReference type="OrthoDB" id="9787933at2"/>
<sequence>MTELKIRTAHIQVPNGDLEIASYLAQPVEENLFPAVVVIQEIFGVNAHIREVTEKFAKEGYVAIAPSIYQRQAPGFEVGYTEENVKLGRKYKEQTKASELLSDIQATINYLKTLPTVKADKFGCIGFCFGGHVSYLAATLPEIQATASFYGAGIATGTPGGGEPTITLTPKISGTIYCFFGTEDPLIPIEQVDQIEAELQKHQIKHQVFRYQADHGFFCDHRSSYNAEATADAWVKTKQLFGQEL</sequence>
<keyword evidence="2" id="KW-0378">Hydrolase</keyword>